<name>A0A2T2WYY8_SULTH</name>
<dbReference type="Gene3D" id="3.40.30.80">
    <property type="match status" value="1"/>
</dbReference>
<sequence length="66" mass="7373">MALANPARIRGESIEANEFAEWSEEEGVYAVPKTVMTVKDLSVKHSFEGALSEDHFIRQLKGLLEP</sequence>
<dbReference type="EMBL" id="PXYX01000012">
    <property type="protein sequence ID" value="PSR27460.1"/>
    <property type="molecule type" value="Genomic_DNA"/>
</dbReference>
<dbReference type="Proteomes" id="UP000242705">
    <property type="component" value="Unassembled WGS sequence"/>
</dbReference>
<dbReference type="RefSeq" id="WP_020373139.1">
    <property type="nucleotide sequence ID" value="NZ_MDZD01000001.1"/>
</dbReference>
<reference evidence="1 2" key="1">
    <citation type="journal article" date="2014" name="BMC Genomics">
        <title>Comparison of environmental and isolate Sulfobacillus genomes reveals diverse carbon, sulfur, nitrogen, and hydrogen metabolisms.</title>
        <authorList>
            <person name="Justice N.B."/>
            <person name="Norman A."/>
            <person name="Brown C.T."/>
            <person name="Singh A."/>
            <person name="Thomas B.C."/>
            <person name="Banfield J.F."/>
        </authorList>
    </citation>
    <scope>NUCLEOTIDE SEQUENCE [LARGE SCALE GENOMIC DNA]</scope>
    <source>
        <strain evidence="1">AMDSBA5</strain>
    </source>
</reference>
<accession>A0A2T2WYY8</accession>
<evidence type="ECO:0000313" key="2">
    <source>
        <dbReference type="Proteomes" id="UP000242705"/>
    </source>
</evidence>
<proteinExistence type="predicted"/>
<evidence type="ECO:0008006" key="3">
    <source>
        <dbReference type="Google" id="ProtNLM"/>
    </source>
</evidence>
<gene>
    <name evidence="1" type="ORF">C7B47_07795</name>
</gene>
<comment type="caution">
    <text evidence="1">The sequence shown here is derived from an EMBL/GenBank/DDBJ whole genome shotgun (WGS) entry which is preliminary data.</text>
</comment>
<protein>
    <recommendedName>
        <fullName evidence="3">Thioredoxin-like fold domain-containing protein</fullName>
    </recommendedName>
</protein>
<evidence type="ECO:0000313" key="1">
    <source>
        <dbReference type="EMBL" id="PSR27460.1"/>
    </source>
</evidence>
<dbReference type="AlphaFoldDB" id="A0A2T2WYY8"/>
<organism evidence="1 2">
    <name type="scientific">Sulfobacillus thermosulfidooxidans</name>
    <dbReference type="NCBI Taxonomy" id="28034"/>
    <lineage>
        <taxon>Bacteria</taxon>
        <taxon>Bacillati</taxon>
        <taxon>Bacillota</taxon>
        <taxon>Clostridia</taxon>
        <taxon>Eubacteriales</taxon>
        <taxon>Clostridiales Family XVII. Incertae Sedis</taxon>
        <taxon>Sulfobacillus</taxon>
    </lineage>
</organism>